<sequence length="275" mass="29678">MELESLTIGQYEFVQNAFSFGLAVMAATTLFLWFSRGLVTPNYRMAITISGLVTAIAGYHYLQIMLSWQSAFSVTVDTIETTGSPFNQAYRYVDWLLTVPLLLVELILVMKLARGETISKSVWLGGAAALMIILGYPGEVADTAGVRFTFWVLSMIPFLYIVYQLVIGLRGSIDKQPENVRGLINGAAYLVVVSWLFYPIVFLFPLIGLTGGAAIVAVEVGYTIADIVAKAVFGLLILAIAIRKSENETGERVAVPGTGTAKEPSSAGGSAKTAK</sequence>
<feature type="transmembrane region" description="Helical" evidence="12">
    <location>
        <begin position="144"/>
        <end position="166"/>
    </location>
</feature>
<reference evidence="13 15" key="1">
    <citation type="submission" date="2015-09" db="EMBL/GenBank/DDBJ databases">
        <title>Identification and resolution of microdiversity through metagenomic sequencing of parallel consortia.</title>
        <authorList>
            <person name="Nelson W.C."/>
            <person name="Romine M.F."/>
            <person name="Lindemann S.R."/>
        </authorList>
    </citation>
    <scope>NUCLEOTIDE SEQUENCE [LARGE SCALE GENOMIC DNA]</scope>
    <source>
        <strain evidence="13">HL-109</strain>
    </source>
</reference>
<feature type="transmembrane region" description="Helical" evidence="12">
    <location>
        <begin position="121"/>
        <end position="138"/>
    </location>
</feature>
<keyword evidence="7 12" id="KW-1133">Transmembrane helix</keyword>
<dbReference type="PATRIC" id="fig|1653334.4.peg.1849"/>
<dbReference type="SUPFAM" id="SSF81321">
    <property type="entry name" value="Family A G protein-coupled receptor-like"/>
    <property type="match status" value="1"/>
</dbReference>
<dbReference type="Proteomes" id="UP000050497">
    <property type="component" value="Unassembled WGS sequence"/>
</dbReference>
<keyword evidence="4" id="KW-0716">Sensory transduction</keyword>
<proteinExistence type="inferred from homology"/>
<dbReference type="PRINTS" id="PR00251">
    <property type="entry name" value="BACTRLOPSIN"/>
</dbReference>
<evidence type="ECO:0000256" key="10">
    <source>
        <dbReference type="ARBA" id="ARBA00023170"/>
    </source>
</evidence>
<dbReference type="PANTHER" id="PTHR28286:SF2">
    <property type="entry name" value="BACTERIORHODOPSIN _OPSIN, NOPA (EUROFUNG)"/>
    <property type="match status" value="1"/>
</dbReference>
<evidence type="ECO:0000256" key="1">
    <source>
        <dbReference type="ARBA" id="ARBA00004141"/>
    </source>
</evidence>
<organism evidence="13 15">
    <name type="scientific">Saliniramus fredricksonii</name>
    <dbReference type="NCBI Taxonomy" id="1653334"/>
    <lineage>
        <taxon>Bacteria</taxon>
        <taxon>Pseudomonadati</taxon>
        <taxon>Pseudomonadota</taxon>
        <taxon>Alphaproteobacteria</taxon>
        <taxon>Hyphomicrobiales</taxon>
        <taxon>Salinarimonadaceae</taxon>
        <taxon>Saliniramus</taxon>
    </lineage>
</organism>
<dbReference type="AlphaFoldDB" id="A0A0P7YDW1"/>
<dbReference type="CDD" id="cd15242">
    <property type="entry name" value="7tm_Proteorhodopsin"/>
    <property type="match status" value="1"/>
</dbReference>
<dbReference type="InterPro" id="IPR018229">
    <property type="entry name" value="Rhodopsin_retinal_BS"/>
</dbReference>
<keyword evidence="10" id="KW-0675">Receptor</keyword>
<dbReference type="InterPro" id="IPR001425">
    <property type="entry name" value="Arc/bac/fun_rhodopsins"/>
</dbReference>
<evidence type="ECO:0000256" key="3">
    <source>
        <dbReference type="ARBA" id="ARBA00022543"/>
    </source>
</evidence>
<evidence type="ECO:0000256" key="9">
    <source>
        <dbReference type="ARBA" id="ARBA00023136"/>
    </source>
</evidence>
<keyword evidence="9 12" id="KW-0472">Membrane</keyword>
<dbReference type="PANTHER" id="PTHR28286">
    <property type="match status" value="1"/>
</dbReference>
<feature type="transmembrane region" description="Helical" evidence="12">
    <location>
        <begin position="187"/>
        <end position="208"/>
    </location>
</feature>
<dbReference type="EMBL" id="FMBM01000003">
    <property type="protein sequence ID" value="SCC82728.1"/>
    <property type="molecule type" value="Genomic_DNA"/>
</dbReference>
<dbReference type="STRING" id="1653334.GA0071312_3738"/>
<feature type="transmembrane region" description="Helical" evidence="12">
    <location>
        <begin position="220"/>
        <end position="242"/>
    </location>
</feature>
<keyword evidence="5 12" id="KW-0812">Transmembrane</keyword>
<dbReference type="PROSITE" id="PS00950">
    <property type="entry name" value="BACTERIAL_OPSIN_1"/>
    <property type="match status" value="1"/>
</dbReference>
<comment type="subcellular location">
    <subcellularLocation>
        <location evidence="1">Membrane</location>
        <topology evidence="1">Multi-pass membrane protein</topology>
    </subcellularLocation>
</comment>
<gene>
    <name evidence="14" type="ORF">GA0071312_3738</name>
    <name evidence="13" type="ORF">HLUCCO17_00450</name>
</gene>
<dbReference type="Proteomes" id="UP000182800">
    <property type="component" value="Unassembled WGS sequence"/>
</dbReference>
<dbReference type="GO" id="GO:0005216">
    <property type="term" value="F:monoatomic ion channel activity"/>
    <property type="evidence" value="ECO:0007669"/>
    <property type="project" value="InterPro"/>
</dbReference>
<protein>
    <submittedName>
        <fullName evidence="13">Bacteriorhodopsin</fullName>
    </submittedName>
</protein>
<evidence type="ECO:0000256" key="4">
    <source>
        <dbReference type="ARBA" id="ARBA00022606"/>
    </source>
</evidence>
<comment type="caution">
    <text evidence="13">The sequence shown here is derived from an EMBL/GenBank/DDBJ whole genome shotgun (WGS) entry which is preliminary data.</text>
</comment>
<feature type="transmembrane region" description="Helical" evidence="12">
    <location>
        <begin position="46"/>
        <end position="69"/>
    </location>
</feature>
<evidence type="ECO:0000313" key="15">
    <source>
        <dbReference type="Proteomes" id="UP000050497"/>
    </source>
</evidence>
<dbReference type="GO" id="GO:0016020">
    <property type="term" value="C:membrane"/>
    <property type="evidence" value="ECO:0007669"/>
    <property type="project" value="UniProtKB-SubCell"/>
</dbReference>
<evidence type="ECO:0000313" key="16">
    <source>
        <dbReference type="Proteomes" id="UP000182800"/>
    </source>
</evidence>
<comment type="similarity">
    <text evidence="2">Belongs to the archaeal/bacterial/fungal opsin family.</text>
</comment>
<keyword evidence="6" id="KW-0681">Retinal protein</keyword>
<evidence type="ECO:0000256" key="12">
    <source>
        <dbReference type="SAM" id="Phobius"/>
    </source>
</evidence>
<dbReference type="OrthoDB" id="30586at2"/>
<keyword evidence="8" id="KW-0157">Chromophore</keyword>
<evidence type="ECO:0000256" key="6">
    <source>
        <dbReference type="ARBA" id="ARBA00022925"/>
    </source>
</evidence>
<reference evidence="14 16" key="2">
    <citation type="submission" date="2016-08" db="EMBL/GenBank/DDBJ databases">
        <authorList>
            <person name="Varghese N."/>
            <person name="Submissions Spin"/>
        </authorList>
    </citation>
    <scope>NUCLEOTIDE SEQUENCE [LARGE SCALE GENOMIC DNA]</scope>
    <source>
        <strain evidence="14 16">HL-109</strain>
    </source>
</reference>
<evidence type="ECO:0000256" key="8">
    <source>
        <dbReference type="ARBA" id="ARBA00022991"/>
    </source>
</evidence>
<feature type="transmembrane region" description="Helical" evidence="12">
    <location>
        <begin position="13"/>
        <end position="34"/>
    </location>
</feature>
<dbReference type="Gene3D" id="1.20.1070.10">
    <property type="entry name" value="Rhodopsin 7-helix transmembrane proteins"/>
    <property type="match status" value="1"/>
</dbReference>
<evidence type="ECO:0000313" key="14">
    <source>
        <dbReference type="EMBL" id="SCC82728.1"/>
    </source>
</evidence>
<dbReference type="GO" id="GO:0009881">
    <property type="term" value="F:photoreceptor activity"/>
    <property type="evidence" value="ECO:0007669"/>
    <property type="project" value="UniProtKB-KW"/>
</dbReference>
<keyword evidence="3" id="KW-0600">Photoreceptor protein</keyword>
<feature type="transmembrane region" description="Helical" evidence="12">
    <location>
        <begin position="89"/>
        <end position="109"/>
    </location>
</feature>
<evidence type="ECO:0000256" key="7">
    <source>
        <dbReference type="ARBA" id="ARBA00022989"/>
    </source>
</evidence>
<dbReference type="RefSeq" id="WP_074446508.1">
    <property type="nucleotide sequence ID" value="NZ_FMBM01000003.1"/>
</dbReference>
<accession>A0A0P7YDW1</accession>
<name>A0A0P7YDW1_9HYPH</name>
<evidence type="ECO:0000256" key="11">
    <source>
        <dbReference type="SAM" id="MobiDB-lite"/>
    </source>
</evidence>
<dbReference type="SMART" id="SM01021">
    <property type="entry name" value="Bac_rhodopsin"/>
    <property type="match status" value="1"/>
</dbReference>
<dbReference type="EMBL" id="LJSX01000001">
    <property type="protein sequence ID" value="KPQ12597.1"/>
    <property type="molecule type" value="Genomic_DNA"/>
</dbReference>
<evidence type="ECO:0000256" key="5">
    <source>
        <dbReference type="ARBA" id="ARBA00022692"/>
    </source>
</evidence>
<feature type="region of interest" description="Disordered" evidence="11">
    <location>
        <begin position="248"/>
        <end position="275"/>
    </location>
</feature>
<dbReference type="Pfam" id="PF01036">
    <property type="entry name" value="Bac_rhodopsin"/>
    <property type="match status" value="1"/>
</dbReference>
<evidence type="ECO:0000313" key="13">
    <source>
        <dbReference type="EMBL" id="KPQ12597.1"/>
    </source>
</evidence>
<dbReference type="GO" id="GO:0007602">
    <property type="term" value="P:phototransduction"/>
    <property type="evidence" value="ECO:0007669"/>
    <property type="project" value="UniProtKB-KW"/>
</dbReference>
<keyword evidence="16" id="KW-1185">Reference proteome</keyword>
<evidence type="ECO:0000256" key="2">
    <source>
        <dbReference type="ARBA" id="ARBA00008130"/>
    </source>
</evidence>